<dbReference type="SUPFAM" id="SSF52833">
    <property type="entry name" value="Thioredoxin-like"/>
    <property type="match status" value="1"/>
</dbReference>
<evidence type="ECO:0000256" key="6">
    <source>
        <dbReference type="ARBA" id="ARBA00023157"/>
    </source>
</evidence>
<dbReference type="PANTHER" id="PTHR42801:SF4">
    <property type="entry name" value="AHPC_TSA FAMILY PROTEIN"/>
    <property type="match status" value="1"/>
</dbReference>
<dbReference type="EMBL" id="MFNF01000052">
    <property type="protein sequence ID" value="OGG99934.1"/>
    <property type="molecule type" value="Genomic_DNA"/>
</dbReference>
<evidence type="ECO:0000256" key="11">
    <source>
        <dbReference type="ARBA" id="ARBA00049091"/>
    </source>
</evidence>
<keyword evidence="5" id="KW-0560">Oxidoreductase</keyword>
<dbReference type="PANTHER" id="PTHR42801">
    <property type="entry name" value="THIOREDOXIN-DEPENDENT PEROXIDE REDUCTASE"/>
    <property type="match status" value="1"/>
</dbReference>
<dbReference type="InterPro" id="IPR000866">
    <property type="entry name" value="AhpC/TSA"/>
</dbReference>
<sequence length="189" mass="20995">MKLQAGDLAPQFQALDHEGNQVELAGYRGQWVLLSFYRYASCPFCNLRVHHLSQRAEELKKQNLQLIGIFQSPPEAIKQHAGARNLSFPLVSDPAQSLYRQFSLGTSWWGVFSGMVFKMPTLMQAMANGFWPGSIEGEFTQMPADFLIAPSGKVVLAKYGKDLGDHLSLDEVLSQVVQLSQPPLAEEAV</sequence>
<feature type="domain" description="Thioredoxin" evidence="12">
    <location>
        <begin position="3"/>
        <end position="181"/>
    </location>
</feature>
<dbReference type="PROSITE" id="PS51352">
    <property type="entry name" value="THIOREDOXIN_2"/>
    <property type="match status" value="1"/>
</dbReference>
<keyword evidence="6" id="KW-1015">Disulfide bond</keyword>
<evidence type="ECO:0000256" key="7">
    <source>
        <dbReference type="ARBA" id="ARBA00023284"/>
    </source>
</evidence>
<proteinExistence type="inferred from homology"/>
<evidence type="ECO:0000256" key="1">
    <source>
        <dbReference type="ARBA" id="ARBA00003330"/>
    </source>
</evidence>
<organism evidence="13 14">
    <name type="scientific">Candidatus Lambdaproteobacteria bacterium RIFOXYD2_FULL_56_26</name>
    <dbReference type="NCBI Taxonomy" id="1817773"/>
    <lineage>
        <taxon>Bacteria</taxon>
        <taxon>Pseudomonadati</taxon>
        <taxon>Pseudomonadota</taxon>
        <taxon>Candidatus Lambdaproteobacteria</taxon>
    </lineage>
</organism>
<dbReference type="Proteomes" id="UP000177583">
    <property type="component" value="Unassembled WGS sequence"/>
</dbReference>
<keyword evidence="4" id="KW-0049">Antioxidant</keyword>
<keyword evidence="7" id="KW-0676">Redox-active center</keyword>
<evidence type="ECO:0000256" key="3">
    <source>
        <dbReference type="ARBA" id="ARBA00022559"/>
    </source>
</evidence>
<keyword evidence="3" id="KW-0575">Peroxidase</keyword>
<dbReference type="InterPro" id="IPR036249">
    <property type="entry name" value="Thioredoxin-like_sf"/>
</dbReference>
<evidence type="ECO:0000256" key="5">
    <source>
        <dbReference type="ARBA" id="ARBA00023002"/>
    </source>
</evidence>
<dbReference type="InterPro" id="IPR013766">
    <property type="entry name" value="Thioredoxin_domain"/>
</dbReference>
<dbReference type="Gene3D" id="3.40.30.10">
    <property type="entry name" value="Glutaredoxin"/>
    <property type="match status" value="1"/>
</dbReference>
<protein>
    <recommendedName>
        <fullName evidence="2">thioredoxin-dependent peroxiredoxin</fullName>
        <ecNumber evidence="2">1.11.1.24</ecNumber>
    </recommendedName>
    <alternativeName>
        <fullName evidence="8">Thioredoxin peroxidase</fullName>
    </alternativeName>
    <alternativeName>
        <fullName evidence="10">Thioredoxin-dependent peroxiredoxin Bcp</fullName>
    </alternativeName>
</protein>
<dbReference type="EC" id="1.11.1.24" evidence="2"/>
<evidence type="ECO:0000313" key="13">
    <source>
        <dbReference type="EMBL" id="OGG99934.1"/>
    </source>
</evidence>
<dbReference type="GO" id="GO:0005737">
    <property type="term" value="C:cytoplasm"/>
    <property type="evidence" value="ECO:0007669"/>
    <property type="project" value="TreeGrafter"/>
</dbReference>
<evidence type="ECO:0000259" key="12">
    <source>
        <dbReference type="PROSITE" id="PS51352"/>
    </source>
</evidence>
<comment type="function">
    <text evidence="1">Thiol-specific peroxidase that catalyzes the reduction of hydrogen peroxide and organic hydroperoxides to water and alcohols, respectively. Plays a role in cell protection against oxidative stress by detoxifying peroxides and as sensor of hydrogen peroxide-mediated signaling events.</text>
</comment>
<comment type="catalytic activity">
    <reaction evidence="11">
        <text>a hydroperoxide + [thioredoxin]-dithiol = an alcohol + [thioredoxin]-disulfide + H2O</text>
        <dbReference type="Rhea" id="RHEA:62620"/>
        <dbReference type="Rhea" id="RHEA-COMP:10698"/>
        <dbReference type="Rhea" id="RHEA-COMP:10700"/>
        <dbReference type="ChEBI" id="CHEBI:15377"/>
        <dbReference type="ChEBI" id="CHEBI:29950"/>
        <dbReference type="ChEBI" id="CHEBI:30879"/>
        <dbReference type="ChEBI" id="CHEBI:35924"/>
        <dbReference type="ChEBI" id="CHEBI:50058"/>
        <dbReference type="EC" id="1.11.1.24"/>
    </reaction>
</comment>
<dbReference type="InterPro" id="IPR050924">
    <property type="entry name" value="Peroxiredoxin_BCP/PrxQ"/>
</dbReference>
<evidence type="ECO:0000256" key="2">
    <source>
        <dbReference type="ARBA" id="ARBA00013017"/>
    </source>
</evidence>
<dbReference type="CDD" id="cd02970">
    <property type="entry name" value="PRX_like2"/>
    <property type="match status" value="1"/>
</dbReference>
<evidence type="ECO:0000256" key="10">
    <source>
        <dbReference type="ARBA" id="ARBA00042639"/>
    </source>
</evidence>
<comment type="similarity">
    <text evidence="9">Belongs to the peroxiredoxin family. BCP/PrxQ subfamily.</text>
</comment>
<accession>A0A1F6GP76</accession>
<evidence type="ECO:0000313" key="14">
    <source>
        <dbReference type="Proteomes" id="UP000177583"/>
    </source>
</evidence>
<evidence type="ECO:0000256" key="8">
    <source>
        <dbReference type="ARBA" id="ARBA00032824"/>
    </source>
</evidence>
<name>A0A1F6GP76_9PROT</name>
<gene>
    <name evidence="13" type="ORF">A2557_01465</name>
</gene>
<evidence type="ECO:0000256" key="9">
    <source>
        <dbReference type="ARBA" id="ARBA00038489"/>
    </source>
</evidence>
<dbReference type="Pfam" id="PF00578">
    <property type="entry name" value="AhpC-TSA"/>
    <property type="match status" value="1"/>
</dbReference>
<dbReference type="AlphaFoldDB" id="A0A1F6GP76"/>
<dbReference type="GO" id="GO:0008379">
    <property type="term" value="F:thioredoxin peroxidase activity"/>
    <property type="evidence" value="ECO:0007669"/>
    <property type="project" value="TreeGrafter"/>
</dbReference>
<dbReference type="GO" id="GO:0034599">
    <property type="term" value="P:cellular response to oxidative stress"/>
    <property type="evidence" value="ECO:0007669"/>
    <property type="project" value="TreeGrafter"/>
</dbReference>
<reference evidence="13 14" key="1">
    <citation type="journal article" date="2016" name="Nat. Commun.">
        <title>Thousands of microbial genomes shed light on interconnected biogeochemical processes in an aquifer system.</title>
        <authorList>
            <person name="Anantharaman K."/>
            <person name="Brown C.T."/>
            <person name="Hug L.A."/>
            <person name="Sharon I."/>
            <person name="Castelle C.J."/>
            <person name="Probst A.J."/>
            <person name="Thomas B.C."/>
            <person name="Singh A."/>
            <person name="Wilkins M.J."/>
            <person name="Karaoz U."/>
            <person name="Brodie E.L."/>
            <person name="Williams K.H."/>
            <person name="Hubbard S.S."/>
            <person name="Banfield J.F."/>
        </authorList>
    </citation>
    <scope>NUCLEOTIDE SEQUENCE [LARGE SCALE GENOMIC DNA]</scope>
</reference>
<comment type="caution">
    <text evidence="13">The sequence shown here is derived from an EMBL/GenBank/DDBJ whole genome shotgun (WGS) entry which is preliminary data.</text>
</comment>
<dbReference type="GO" id="GO:0045454">
    <property type="term" value="P:cell redox homeostasis"/>
    <property type="evidence" value="ECO:0007669"/>
    <property type="project" value="TreeGrafter"/>
</dbReference>
<evidence type="ECO:0000256" key="4">
    <source>
        <dbReference type="ARBA" id="ARBA00022862"/>
    </source>
</evidence>